<evidence type="ECO:0000313" key="1">
    <source>
        <dbReference type="EMBL" id="TCO82002.1"/>
    </source>
</evidence>
<dbReference type="InterPro" id="IPR003795">
    <property type="entry name" value="DUF192"/>
</dbReference>
<evidence type="ECO:0008006" key="3">
    <source>
        <dbReference type="Google" id="ProtNLM"/>
    </source>
</evidence>
<protein>
    <recommendedName>
        <fullName evidence="3">DUF192 domain-containing protein</fullName>
    </recommendedName>
</protein>
<accession>A0A4R2LCC5</accession>
<comment type="caution">
    <text evidence="1">The sequence shown here is derived from an EMBL/GenBank/DDBJ whole genome shotgun (WGS) entry which is preliminary data.</text>
</comment>
<dbReference type="PANTHER" id="PTHR37953">
    <property type="entry name" value="UPF0127 PROTEIN MJ1496"/>
    <property type="match status" value="1"/>
</dbReference>
<dbReference type="RefSeq" id="WP_132540199.1">
    <property type="nucleotide sequence ID" value="NZ_SLWY01000006.1"/>
</dbReference>
<dbReference type="PANTHER" id="PTHR37953:SF1">
    <property type="entry name" value="UPF0127 PROTEIN MJ1496"/>
    <property type="match status" value="1"/>
</dbReference>
<dbReference type="Gene3D" id="2.60.120.1140">
    <property type="entry name" value="Protein of unknown function DUF192"/>
    <property type="match status" value="1"/>
</dbReference>
<reference evidence="1 2" key="1">
    <citation type="submission" date="2019-03" db="EMBL/GenBank/DDBJ databases">
        <title>Genomic Encyclopedia of Type Strains, Phase IV (KMG-IV): sequencing the most valuable type-strain genomes for metagenomic binning, comparative biology and taxonomic classification.</title>
        <authorList>
            <person name="Goeker M."/>
        </authorList>
    </citation>
    <scope>NUCLEOTIDE SEQUENCE [LARGE SCALE GENOMIC DNA]</scope>
    <source>
        <strain evidence="1 2">DSM 25287</strain>
    </source>
</reference>
<organism evidence="1 2">
    <name type="scientific">Plasticicumulans lactativorans</name>
    <dbReference type="NCBI Taxonomy" id="1133106"/>
    <lineage>
        <taxon>Bacteria</taxon>
        <taxon>Pseudomonadati</taxon>
        <taxon>Pseudomonadota</taxon>
        <taxon>Gammaproteobacteria</taxon>
        <taxon>Candidatus Competibacteraceae</taxon>
        <taxon>Plasticicumulans</taxon>
    </lineage>
</organism>
<dbReference type="AlphaFoldDB" id="A0A4R2LCC5"/>
<sequence>MIAVPLPPTARPARRLLYALAVGVLGLALVGCRAREARVRVDGQAFTVEIAETPEQRARGLMYRAQLPPDRGMLFVQPRAAVVNFWMKNTRMPLDLLYFDVRGRLVELHRDTPPCITEPCPTYPSRGAVRYVLEIAGGEAARRGIRPGARLQLGALTFEPTP</sequence>
<keyword evidence="2" id="KW-1185">Reference proteome</keyword>
<dbReference type="OrthoDB" id="5526466at2"/>
<dbReference type="Proteomes" id="UP000295765">
    <property type="component" value="Unassembled WGS sequence"/>
</dbReference>
<dbReference type="InterPro" id="IPR038695">
    <property type="entry name" value="Saro_0823-like_sf"/>
</dbReference>
<dbReference type="EMBL" id="SLWY01000006">
    <property type="protein sequence ID" value="TCO82002.1"/>
    <property type="molecule type" value="Genomic_DNA"/>
</dbReference>
<gene>
    <name evidence="1" type="ORF">EV699_10697</name>
</gene>
<dbReference type="Pfam" id="PF02643">
    <property type="entry name" value="DUF192"/>
    <property type="match status" value="1"/>
</dbReference>
<name>A0A4R2LCC5_9GAMM</name>
<evidence type="ECO:0000313" key="2">
    <source>
        <dbReference type="Proteomes" id="UP000295765"/>
    </source>
</evidence>
<proteinExistence type="predicted"/>